<dbReference type="InterPro" id="IPR013762">
    <property type="entry name" value="Integrase-like_cat_sf"/>
</dbReference>
<evidence type="ECO:0000259" key="8">
    <source>
        <dbReference type="PROSITE" id="PS51900"/>
    </source>
</evidence>
<dbReference type="Gene3D" id="1.10.443.10">
    <property type="entry name" value="Intergrase catalytic core"/>
    <property type="match status" value="1"/>
</dbReference>
<evidence type="ECO:0000259" key="7">
    <source>
        <dbReference type="PROSITE" id="PS51898"/>
    </source>
</evidence>
<dbReference type="Pfam" id="PF14659">
    <property type="entry name" value="Phage_int_SAM_3"/>
    <property type="match status" value="1"/>
</dbReference>
<dbReference type="CDD" id="cd01189">
    <property type="entry name" value="INT_ICEBs1_C_like"/>
    <property type="match status" value="1"/>
</dbReference>
<keyword evidence="4" id="KW-0233">DNA recombination</keyword>
<dbReference type="InterPro" id="IPR050090">
    <property type="entry name" value="Tyrosine_recombinase_XerCD"/>
</dbReference>
<feature type="domain" description="Core-binding (CB)" evidence="8">
    <location>
        <begin position="66"/>
        <end position="146"/>
    </location>
</feature>
<evidence type="ECO:0000313" key="9">
    <source>
        <dbReference type="EMBL" id="MFC4536623.1"/>
    </source>
</evidence>
<dbReference type="PROSITE" id="PS51898">
    <property type="entry name" value="TYR_RECOMBINASE"/>
    <property type="match status" value="1"/>
</dbReference>
<evidence type="ECO:0000313" key="10">
    <source>
        <dbReference type="Proteomes" id="UP001596004"/>
    </source>
</evidence>
<comment type="similarity">
    <text evidence="1">Belongs to the 'phage' integrase family.</text>
</comment>
<gene>
    <name evidence="9" type="ORF">ACFO60_38135</name>
</gene>
<evidence type="ECO:0000256" key="3">
    <source>
        <dbReference type="ARBA" id="ARBA00023125"/>
    </source>
</evidence>
<feature type="domain" description="Tyr recombinase" evidence="7">
    <location>
        <begin position="167"/>
        <end position="366"/>
    </location>
</feature>
<dbReference type="InterPro" id="IPR011010">
    <property type="entry name" value="DNA_brk_join_enz"/>
</dbReference>
<evidence type="ECO:0000256" key="4">
    <source>
        <dbReference type="ARBA" id="ARBA00023172"/>
    </source>
</evidence>
<keyword evidence="10" id="KW-1185">Reference proteome</keyword>
<dbReference type="Gene3D" id="1.10.150.130">
    <property type="match status" value="1"/>
</dbReference>
<protein>
    <submittedName>
        <fullName evidence="9">Tyrosine-type recombinase/integrase</fullName>
    </submittedName>
</protein>
<sequence length="386" mass="42931">MFKKCDCSNRGRCDHRWTVRYREPGGRAAKQREKSFRLKSEAEAFQAKVENEKNQGTYSDPSRGRVTFKTYADGWMADMPHRPSTADTYTRHLRNHIYPAFGNKPLNTIRTSTVQGWVKSLTEKGLAPSTIETIYNIFASIIRGAVKDDRLGKSPCLNIKLPDVHPTKVSLLSPEQVKALADAVPPRYRALILVAFAAGLRQGEALGLCQSRMLFLKRKLRVDQQVTLTGDKEDGSKGTRPTLSAPKTKASVREVPLPRFALEALSAHIKDFPPKADLLFGTVRGNPMRRDYFNDKVWKPALKKAGLPEDTTFHDLRHSFASTALAEGVPISDVSKWLGHASITETVDTYGHLVPEADSRVRSALDGAFNRSSESDGADKVLTLAR</sequence>
<dbReference type="InterPro" id="IPR010998">
    <property type="entry name" value="Integrase_recombinase_N"/>
</dbReference>
<evidence type="ECO:0000256" key="5">
    <source>
        <dbReference type="PROSITE-ProRule" id="PRU01248"/>
    </source>
</evidence>
<name>A0ABV9CV09_9ACTN</name>
<dbReference type="Proteomes" id="UP001596004">
    <property type="component" value="Unassembled WGS sequence"/>
</dbReference>
<dbReference type="InterPro" id="IPR004107">
    <property type="entry name" value="Integrase_SAM-like_N"/>
</dbReference>
<dbReference type="InterPro" id="IPR002104">
    <property type="entry name" value="Integrase_catalytic"/>
</dbReference>
<proteinExistence type="inferred from homology"/>
<evidence type="ECO:0000256" key="2">
    <source>
        <dbReference type="ARBA" id="ARBA00022908"/>
    </source>
</evidence>
<keyword evidence="2" id="KW-0229">DNA integration</keyword>
<dbReference type="RefSeq" id="WP_380851465.1">
    <property type="nucleotide sequence ID" value="NZ_JBHSFP010000051.1"/>
</dbReference>
<reference evidence="10" key="1">
    <citation type="journal article" date="2019" name="Int. J. Syst. Evol. Microbiol.">
        <title>The Global Catalogue of Microorganisms (GCM) 10K type strain sequencing project: providing services to taxonomists for standard genome sequencing and annotation.</title>
        <authorList>
            <consortium name="The Broad Institute Genomics Platform"/>
            <consortium name="The Broad Institute Genome Sequencing Center for Infectious Disease"/>
            <person name="Wu L."/>
            <person name="Ma J."/>
        </authorList>
    </citation>
    <scope>NUCLEOTIDE SEQUENCE [LARGE SCALE GENOMIC DNA]</scope>
    <source>
        <strain evidence="10">CGMCC 4.7132</strain>
    </source>
</reference>
<dbReference type="EMBL" id="JBHSFP010000051">
    <property type="protein sequence ID" value="MFC4536623.1"/>
    <property type="molecule type" value="Genomic_DNA"/>
</dbReference>
<keyword evidence="3 5" id="KW-0238">DNA-binding</keyword>
<evidence type="ECO:0000256" key="1">
    <source>
        <dbReference type="ARBA" id="ARBA00008857"/>
    </source>
</evidence>
<dbReference type="PANTHER" id="PTHR30349:SF64">
    <property type="entry name" value="PROPHAGE INTEGRASE INTD-RELATED"/>
    <property type="match status" value="1"/>
</dbReference>
<dbReference type="PROSITE" id="PS51900">
    <property type="entry name" value="CB"/>
    <property type="match status" value="1"/>
</dbReference>
<evidence type="ECO:0000256" key="6">
    <source>
        <dbReference type="SAM" id="MobiDB-lite"/>
    </source>
</evidence>
<organism evidence="9 10">
    <name type="scientific">Sphaerisporangium dianthi</name>
    <dbReference type="NCBI Taxonomy" id="1436120"/>
    <lineage>
        <taxon>Bacteria</taxon>
        <taxon>Bacillati</taxon>
        <taxon>Actinomycetota</taxon>
        <taxon>Actinomycetes</taxon>
        <taxon>Streptosporangiales</taxon>
        <taxon>Streptosporangiaceae</taxon>
        <taxon>Sphaerisporangium</taxon>
    </lineage>
</organism>
<comment type="caution">
    <text evidence="9">The sequence shown here is derived from an EMBL/GenBank/DDBJ whole genome shotgun (WGS) entry which is preliminary data.</text>
</comment>
<dbReference type="InterPro" id="IPR044068">
    <property type="entry name" value="CB"/>
</dbReference>
<dbReference type="SUPFAM" id="SSF56349">
    <property type="entry name" value="DNA breaking-rejoining enzymes"/>
    <property type="match status" value="1"/>
</dbReference>
<accession>A0ABV9CV09</accession>
<dbReference type="Pfam" id="PF00589">
    <property type="entry name" value="Phage_integrase"/>
    <property type="match status" value="1"/>
</dbReference>
<dbReference type="PANTHER" id="PTHR30349">
    <property type="entry name" value="PHAGE INTEGRASE-RELATED"/>
    <property type="match status" value="1"/>
</dbReference>
<feature type="region of interest" description="Disordered" evidence="6">
    <location>
        <begin position="230"/>
        <end position="249"/>
    </location>
</feature>